<feature type="region of interest" description="Disordered" evidence="1">
    <location>
        <begin position="1"/>
        <end position="36"/>
    </location>
</feature>
<accession>A0A368SFH0</accession>
<evidence type="ECO:0000313" key="2">
    <source>
        <dbReference type="EMBL" id="RCV41179.1"/>
    </source>
</evidence>
<reference evidence="2" key="2">
    <citation type="submission" date="2015-07" db="EMBL/GenBank/DDBJ databases">
        <authorList>
            <person name="Noorani M."/>
        </authorList>
    </citation>
    <scope>NUCLEOTIDE SEQUENCE</scope>
    <source>
        <strain evidence="2">Yugu1</strain>
    </source>
</reference>
<organism evidence="2">
    <name type="scientific">Setaria italica</name>
    <name type="common">Foxtail millet</name>
    <name type="synonym">Panicum italicum</name>
    <dbReference type="NCBI Taxonomy" id="4555"/>
    <lineage>
        <taxon>Eukaryota</taxon>
        <taxon>Viridiplantae</taxon>
        <taxon>Streptophyta</taxon>
        <taxon>Embryophyta</taxon>
        <taxon>Tracheophyta</taxon>
        <taxon>Spermatophyta</taxon>
        <taxon>Magnoliopsida</taxon>
        <taxon>Liliopsida</taxon>
        <taxon>Poales</taxon>
        <taxon>Poaceae</taxon>
        <taxon>PACMAD clade</taxon>
        <taxon>Panicoideae</taxon>
        <taxon>Panicodae</taxon>
        <taxon>Paniceae</taxon>
        <taxon>Cenchrinae</taxon>
        <taxon>Setaria</taxon>
    </lineage>
</organism>
<feature type="compositionally biased region" description="Basic and acidic residues" evidence="1">
    <location>
        <begin position="19"/>
        <end position="36"/>
    </location>
</feature>
<proteinExistence type="predicted"/>
<reference evidence="2" key="1">
    <citation type="journal article" date="2012" name="Nat. Biotechnol.">
        <title>Reference genome sequence of the model plant Setaria.</title>
        <authorList>
            <person name="Bennetzen J.L."/>
            <person name="Schmutz J."/>
            <person name="Wang H."/>
            <person name="Percifield R."/>
            <person name="Hawkins J."/>
            <person name="Pontaroli A.C."/>
            <person name="Estep M."/>
            <person name="Feng L."/>
            <person name="Vaughn J.N."/>
            <person name="Grimwood J."/>
            <person name="Jenkins J."/>
            <person name="Barry K."/>
            <person name="Lindquist E."/>
            <person name="Hellsten U."/>
            <person name="Deshpande S."/>
            <person name="Wang X."/>
            <person name="Wu X."/>
            <person name="Mitros T."/>
            <person name="Triplett J."/>
            <person name="Yang X."/>
            <person name="Ye C.Y."/>
            <person name="Mauro-Herrera M."/>
            <person name="Wang L."/>
            <person name="Li P."/>
            <person name="Sharma M."/>
            <person name="Sharma R."/>
            <person name="Ronald P.C."/>
            <person name="Panaud O."/>
            <person name="Kellogg E.A."/>
            <person name="Brutnell T.P."/>
            <person name="Doust A.N."/>
            <person name="Tuskan G.A."/>
            <person name="Rokhsar D."/>
            <person name="Devos K.M."/>
        </authorList>
    </citation>
    <scope>NUCLEOTIDE SEQUENCE [LARGE SCALE GENOMIC DNA]</scope>
    <source>
        <strain evidence="2">Yugu1</strain>
    </source>
</reference>
<gene>
    <name evidence="2" type="ORF">SETIT_9G114700v2</name>
</gene>
<evidence type="ECO:0000256" key="1">
    <source>
        <dbReference type="SAM" id="MobiDB-lite"/>
    </source>
</evidence>
<dbReference type="AlphaFoldDB" id="A0A368SFH0"/>
<name>A0A368SFH0_SETIT</name>
<dbReference type="EMBL" id="CM003536">
    <property type="protein sequence ID" value="RCV41179.1"/>
    <property type="molecule type" value="Genomic_DNA"/>
</dbReference>
<sequence length="61" mass="6822">MEKRAPGCGSTCSAAGHGGPRDPSRWRRDPMRLRRTDPSWVQAGSWTVNTGGCRIYQHLPR</sequence>
<protein>
    <submittedName>
        <fullName evidence="2">Uncharacterized protein</fullName>
    </submittedName>
</protein>